<dbReference type="RefSeq" id="XP_016756279.1">
    <property type="nucleotide sequence ID" value="XM_016908280.1"/>
</dbReference>
<evidence type="ECO:0000313" key="2">
    <source>
        <dbReference type="EMBL" id="EMF08158.1"/>
    </source>
</evidence>
<reference evidence="2 3" key="1">
    <citation type="journal article" date="2012" name="PLoS Pathog.">
        <title>Diverse lifestyles and strategies of plant pathogenesis encoded in the genomes of eighteen Dothideomycetes fungi.</title>
        <authorList>
            <person name="Ohm R.A."/>
            <person name="Feau N."/>
            <person name="Henrissat B."/>
            <person name="Schoch C.L."/>
            <person name="Horwitz B.A."/>
            <person name="Barry K.W."/>
            <person name="Condon B.J."/>
            <person name="Copeland A.C."/>
            <person name="Dhillon B."/>
            <person name="Glaser F."/>
            <person name="Hesse C.N."/>
            <person name="Kosti I."/>
            <person name="LaButti K."/>
            <person name="Lindquist E.A."/>
            <person name="Lucas S."/>
            <person name="Salamov A.A."/>
            <person name="Bradshaw R.E."/>
            <person name="Ciuffetti L."/>
            <person name="Hamelin R.C."/>
            <person name="Kema G.H.J."/>
            <person name="Lawrence C."/>
            <person name="Scott J.A."/>
            <person name="Spatafora J.W."/>
            <person name="Turgeon B.G."/>
            <person name="de Wit P.J.G.M."/>
            <person name="Zhong S."/>
            <person name="Goodwin S.B."/>
            <person name="Grigoriev I.V."/>
        </authorList>
    </citation>
    <scope>NUCLEOTIDE SEQUENCE [LARGE SCALE GENOMIC DNA]</scope>
    <source>
        <strain evidence="2 3">SO2202</strain>
    </source>
</reference>
<dbReference type="AlphaFoldDB" id="M3BPQ9"/>
<name>M3BPQ9_SPHMS</name>
<protein>
    <submittedName>
        <fullName evidence="2">Uncharacterized protein</fullName>
    </submittedName>
</protein>
<evidence type="ECO:0000256" key="1">
    <source>
        <dbReference type="SAM" id="Phobius"/>
    </source>
</evidence>
<keyword evidence="3" id="KW-1185">Reference proteome</keyword>
<proteinExistence type="predicted"/>
<feature type="transmembrane region" description="Helical" evidence="1">
    <location>
        <begin position="40"/>
        <end position="59"/>
    </location>
</feature>
<organism evidence="2 3">
    <name type="scientific">Sphaerulina musiva (strain SO2202)</name>
    <name type="common">Poplar stem canker fungus</name>
    <name type="synonym">Septoria musiva</name>
    <dbReference type="NCBI Taxonomy" id="692275"/>
    <lineage>
        <taxon>Eukaryota</taxon>
        <taxon>Fungi</taxon>
        <taxon>Dikarya</taxon>
        <taxon>Ascomycota</taxon>
        <taxon>Pezizomycotina</taxon>
        <taxon>Dothideomycetes</taxon>
        <taxon>Dothideomycetidae</taxon>
        <taxon>Mycosphaerellales</taxon>
        <taxon>Mycosphaerellaceae</taxon>
        <taxon>Sphaerulina</taxon>
    </lineage>
</organism>
<dbReference type="Proteomes" id="UP000016931">
    <property type="component" value="Unassembled WGS sequence"/>
</dbReference>
<accession>M3BPQ9</accession>
<keyword evidence="1" id="KW-1133">Transmembrane helix</keyword>
<dbReference type="HOGENOM" id="CLU_2706398_0_0_1"/>
<dbReference type="GeneID" id="27905417"/>
<dbReference type="EMBL" id="KB456272">
    <property type="protein sequence ID" value="EMF08158.1"/>
    <property type="molecule type" value="Genomic_DNA"/>
</dbReference>
<sequence>MVHGPSVRAVPDDSSLLSGQHACPIQRVPHWKLLVFPLELPLLLVLWYMIVSSAHLSSFETGGSAMDRKLAVD</sequence>
<evidence type="ECO:0000313" key="3">
    <source>
        <dbReference type="Proteomes" id="UP000016931"/>
    </source>
</evidence>
<gene>
    <name evidence="2" type="ORF">SEPMUDRAFT_167215</name>
</gene>
<keyword evidence="1" id="KW-0812">Transmembrane</keyword>
<keyword evidence="1" id="KW-0472">Membrane</keyword>